<organism evidence="2">
    <name type="scientific">Arundo donax</name>
    <name type="common">Giant reed</name>
    <name type="synonym">Donax arundinaceus</name>
    <dbReference type="NCBI Taxonomy" id="35708"/>
    <lineage>
        <taxon>Eukaryota</taxon>
        <taxon>Viridiplantae</taxon>
        <taxon>Streptophyta</taxon>
        <taxon>Embryophyta</taxon>
        <taxon>Tracheophyta</taxon>
        <taxon>Spermatophyta</taxon>
        <taxon>Magnoliopsida</taxon>
        <taxon>Liliopsida</taxon>
        <taxon>Poales</taxon>
        <taxon>Poaceae</taxon>
        <taxon>PACMAD clade</taxon>
        <taxon>Arundinoideae</taxon>
        <taxon>Arundineae</taxon>
        <taxon>Arundo</taxon>
    </lineage>
</organism>
<evidence type="ECO:0000313" key="2">
    <source>
        <dbReference type="EMBL" id="JAE31038.1"/>
    </source>
</evidence>
<dbReference type="PROSITE" id="PS51257">
    <property type="entry name" value="PROKAR_LIPOPROTEIN"/>
    <property type="match status" value="1"/>
</dbReference>
<protein>
    <submittedName>
        <fullName evidence="2">Uncharacterized protein</fullName>
    </submittedName>
</protein>
<proteinExistence type="predicted"/>
<dbReference type="AlphaFoldDB" id="A0A0A9HDS5"/>
<feature type="region of interest" description="Disordered" evidence="1">
    <location>
        <begin position="1"/>
        <end position="20"/>
    </location>
</feature>
<accession>A0A0A9HDS5</accession>
<evidence type="ECO:0000256" key="1">
    <source>
        <dbReference type="SAM" id="MobiDB-lite"/>
    </source>
</evidence>
<reference evidence="2" key="1">
    <citation type="submission" date="2014-09" db="EMBL/GenBank/DDBJ databases">
        <authorList>
            <person name="Magalhaes I.L.F."/>
            <person name="Oliveira U."/>
            <person name="Santos F.R."/>
            <person name="Vidigal T.H.D.A."/>
            <person name="Brescovit A.D."/>
            <person name="Santos A.J."/>
        </authorList>
    </citation>
    <scope>NUCLEOTIDE SEQUENCE</scope>
    <source>
        <tissue evidence="2">Shoot tissue taken approximately 20 cm above the soil surface</tissue>
    </source>
</reference>
<reference evidence="2" key="2">
    <citation type="journal article" date="2015" name="Data Brief">
        <title>Shoot transcriptome of the giant reed, Arundo donax.</title>
        <authorList>
            <person name="Barrero R.A."/>
            <person name="Guerrero F.D."/>
            <person name="Moolhuijzen P."/>
            <person name="Goolsby J.A."/>
            <person name="Tidwell J."/>
            <person name="Bellgard S.E."/>
            <person name="Bellgard M.I."/>
        </authorList>
    </citation>
    <scope>NUCLEOTIDE SEQUENCE</scope>
    <source>
        <tissue evidence="2">Shoot tissue taken approximately 20 cm above the soil surface</tissue>
    </source>
</reference>
<name>A0A0A9HDS5_ARUDO</name>
<sequence>MSSCRCGHSGPRLAMGTRLSSSPHALAACHSHAS</sequence>
<dbReference type="EMBL" id="GBRH01166858">
    <property type="protein sequence ID" value="JAE31038.1"/>
    <property type="molecule type" value="Transcribed_RNA"/>
</dbReference>